<feature type="compositionally biased region" description="Polar residues" evidence="1">
    <location>
        <begin position="105"/>
        <end position="116"/>
    </location>
</feature>
<organism evidence="2 3">
    <name type="scientific">Stylosanthes scabra</name>
    <dbReference type="NCBI Taxonomy" id="79078"/>
    <lineage>
        <taxon>Eukaryota</taxon>
        <taxon>Viridiplantae</taxon>
        <taxon>Streptophyta</taxon>
        <taxon>Embryophyta</taxon>
        <taxon>Tracheophyta</taxon>
        <taxon>Spermatophyta</taxon>
        <taxon>Magnoliopsida</taxon>
        <taxon>eudicotyledons</taxon>
        <taxon>Gunneridae</taxon>
        <taxon>Pentapetalae</taxon>
        <taxon>rosids</taxon>
        <taxon>fabids</taxon>
        <taxon>Fabales</taxon>
        <taxon>Fabaceae</taxon>
        <taxon>Papilionoideae</taxon>
        <taxon>50 kb inversion clade</taxon>
        <taxon>dalbergioids sensu lato</taxon>
        <taxon>Dalbergieae</taxon>
        <taxon>Pterocarpus clade</taxon>
        <taxon>Stylosanthes</taxon>
    </lineage>
</organism>
<feature type="compositionally biased region" description="Low complexity" evidence="1">
    <location>
        <begin position="140"/>
        <end position="152"/>
    </location>
</feature>
<evidence type="ECO:0000313" key="3">
    <source>
        <dbReference type="Proteomes" id="UP001341840"/>
    </source>
</evidence>
<gene>
    <name evidence="2" type="ORF">PIB30_005730</name>
</gene>
<feature type="compositionally biased region" description="Gly residues" evidence="1">
    <location>
        <begin position="159"/>
        <end position="175"/>
    </location>
</feature>
<feature type="region of interest" description="Disordered" evidence="1">
    <location>
        <begin position="135"/>
        <end position="175"/>
    </location>
</feature>
<dbReference type="Proteomes" id="UP001341840">
    <property type="component" value="Unassembled WGS sequence"/>
</dbReference>
<dbReference type="EMBL" id="JASCZI010151046">
    <property type="protein sequence ID" value="MED6167765.1"/>
    <property type="molecule type" value="Genomic_DNA"/>
</dbReference>
<reference evidence="2 3" key="1">
    <citation type="journal article" date="2023" name="Plants (Basel)">
        <title>Bridging the Gap: Combining Genomics and Transcriptomics Approaches to Understand Stylosanthes scabra, an Orphan Legume from the Brazilian Caatinga.</title>
        <authorList>
            <person name="Ferreira-Neto J.R.C."/>
            <person name="da Silva M.D."/>
            <person name="Binneck E."/>
            <person name="de Melo N.F."/>
            <person name="da Silva R.H."/>
            <person name="de Melo A.L.T.M."/>
            <person name="Pandolfi V."/>
            <person name="Bustamante F.O."/>
            <person name="Brasileiro-Vidal A.C."/>
            <person name="Benko-Iseppon A.M."/>
        </authorList>
    </citation>
    <scope>NUCLEOTIDE SEQUENCE [LARGE SCALE GENOMIC DNA]</scope>
    <source>
        <tissue evidence="2">Leaves</tissue>
    </source>
</reference>
<feature type="compositionally biased region" description="Acidic residues" evidence="1">
    <location>
        <begin position="27"/>
        <end position="41"/>
    </location>
</feature>
<proteinExistence type="predicted"/>
<sequence>MQYSPGERLLTDTLMSMSKDEQRPPQEEEVIDISSGSDDDNEPRPQPIKILVPKIEDCLVSSPSSKLIMEVLMSTGDDEVLDPQPEPQPDPSVPSFNLNLGFPTPSGTQDQPPTTLNEEFPLTARIMAVINSMDEHVSGPEPTTATPQPTQAVPKGGNDYEGGYLGNGAKGGERL</sequence>
<comment type="caution">
    <text evidence="2">The sequence shown here is derived from an EMBL/GenBank/DDBJ whole genome shotgun (WGS) entry which is preliminary data.</text>
</comment>
<protein>
    <submittedName>
        <fullName evidence="2">Uncharacterized protein</fullName>
    </submittedName>
</protein>
<keyword evidence="3" id="KW-1185">Reference proteome</keyword>
<feature type="region of interest" description="Disordered" evidence="1">
    <location>
        <begin position="1"/>
        <end position="49"/>
    </location>
</feature>
<evidence type="ECO:0000256" key="1">
    <source>
        <dbReference type="SAM" id="MobiDB-lite"/>
    </source>
</evidence>
<feature type="region of interest" description="Disordered" evidence="1">
    <location>
        <begin position="75"/>
        <end position="116"/>
    </location>
</feature>
<evidence type="ECO:0000313" key="2">
    <source>
        <dbReference type="EMBL" id="MED6167765.1"/>
    </source>
</evidence>
<accession>A0ABU6V5K1</accession>
<name>A0ABU6V5K1_9FABA</name>